<gene>
    <name evidence="7" type="ORF">A5802_001355</name>
</gene>
<dbReference type="InterPro" id="IPR050833">
    <property type="entry name" value="Poly_Biosynth_Transport"/>
</dbReference>
<accession>A0A242L1C6</accession>
<keyword evidence="4 6" id="KW-1133">Transmembrane helix</keyword>
<feature type="transmembrane region" description="Helical" evidence="6">
    <location>
        <begin position="322"/>
        <end position="340"/>
    </location>
</feature>
<proteinExistence type="predicted"/>
<name>A0A242L1C6_ENTMU</name>
<protein>
    <recommendedName>
        <fullName evidence="9">Polysaccharide biosynthesis protein C-terminal domain-containing protein</fullName>
    </recommendedName>
</protein>
<feature type="transmembrane region" description="Helical" evidence="6">
    <location>
        <begin position="144"/>
        <end position="161"/>
    </location>
</feature>
<dbReference type="PANTHER" id="PTHR30250">
    <property type="entry name" value="PST FAMILY PREDICTED COLANIC ACID TRANSPORTER"/>
    <property type="match status" value="1"/>
</dbReference>
<keyword evidence="3 6" id="KW-0812">Transmembrane</keyword>
<evidence type="ECO:0000256" key="5">
    <source>
        <dbReference type="ARBA" id="ARBA00023136"/>
    </source>
</evidence>
<reference evidence="7 8" key="1">
    <citation type="submission" date="2017-05" db="EMBL/GenBank/DDBJ databases">
        <title>The Genome Sequence of Enterococcus mundtii 6B1_DIV0119.</title>
        <authorList>
            <consortium name="The Broad Institute Genomics Platform"/>
            <consortium name="The Broad Institute Genomic Center for Infectious Diseases"/>
            <person name="Earl A."/>
            <person name="Manson A."/>
            <person name="Schwartman J."/>
            <person name="Gilmore M."/>
            <person name="Abouelleil A."/>
            <person name="Cao P."/>
            <person name="Chapman S."/>
            <person name="Cusick C."/>
            <person name="Shea T."/>
            <person name="Young S."/>
            <person name="Neafsey D."/>
            <person name="Nusbaum C."/>
            <person name="Birren B."/>
        </authorList>
    </citation>
    <scope>NUCLEOTIDE SEQUENCE [LARGE SCALE GENOMIC DNA]</scope>
    <source>
        <strain evidence="7 8">6B1_DIV0119</strain>
    </source>
</reference>
<feature type="transmembrane region" description="Helical" evidence="6">
    <location>
        <begin position="12"/>
        <end position="31"/>
    </location>
</feature>
<feature type="transmembrane region" description="Helical" evidence="6">
    <location>
        <begin position="447"/>
        <end position="468"/>
    </location>
</feature>
<evidence type="ECO:0000256" key="6">
    <source>
        <dbReference type="SAM" id="Phobius"/>
    </source>
</evidence>
<keyword evidence="2" id="KW-1003">Cell membrane</keyword>
<feature type="transmembrane region" description="Helical" evidence="6">
    <location>
        <begin position="112"/>
        <end position="132"/>
    </location>
</feature>
<dbReference type="RefSeq" id="WP_086334813.1">
    <property type="nucleotide sequence ID" value="NZ_NGMS01000001.1"/>
</dbReference>
<dbReference type="GO" id="GO:0005886">
    <property type="term" value="C:plasma membrane"/>
    <property type="evidence" value="ECO:0007669"/>
    <property type="project" value="UniProtKB-SubCell"/>
</dbReference>
<keyword evidence="5 6" id="KW-0472">Membrane</keyword>
<evidence type="ECO:0000256" key="3">
    <source>
        <dbReference type="ARBA" id="ARBA00022692"/>
    </source>
</evidence>
<feature type="transmembrane region" description="Helical" evidence="6">
    <location>
        <begin position="408"/>
        <end position="427"/>
    </location>
</feature>
<comment type="subcellular location">
    <subcellularLocation>
        <location evidence="1">Cell membrane</location>
        <topology evidence="1">Multi-pass membrane protein</topology>
    </subcellularLocation>
</comment>
<dbReference type="AlphaFoldDB" id="A0A242L1C6"/>
<dbReference type="EMBL" id="NGMS01000001">
    <property type="protein sequence ID" value="OTP27620.1"/>
    <property type="molecule type" value="Genomic_DNA"/>
</dbReference>
<evidence type="ECO:0000256" key="2">
    <source>
        <dbReference type="ARBA" id="ARBA00022475"/>
    </source>
</evidence>
<feature type="transmembrane region" description="Helical" evidence="6">
    <location>
        <begin position="285"/>
        <end position="302"/>
    </location>
</feature>
<evidence type="ECO:0008006" key="9">
    <source>
        <dbReference type="Google" id="ProtNLM"/>
    </source>
</evidence>
<feature type="transmembrane region" description="Helical" evidence="6">
    <location>
        <begin position="43"/>
        <end position="64"/>
    </location>
</feature>
<dbReference type="PANTHER" id="PTHR30250:SF11">
    <property type="entry name" value="O-ANTIGEN TRANSPORTER-RELATED"/>
    <property type="match status" value="1"/>
</dbReference>
<feature type="transmembrane region" description="Helical" evidence="6">
    <location>
        <begin position="167"/>
        <end position="186"/>
    </location>
</feature>
<sequence>MFKNKTFKNSLYSALYQILILFVPLATTPYVTRIFTVEQLGIYAASLALVSFFVILASFGLPLYGSREIAKCNNNNRQLLFTQFFFFQIITSVISFFLYLITLQFIGANKFYYLQSFLIIVNILDVSWFFIGIEEIKRTLLRNFLSRLFILITIFIFVKSTSDLDKYIFLNVLGTLIGNITMILQLKKFLKGPIVLKFINYSSVLECFNLFIPQILSSSKNTFDRLILLYITGNNSYVGLYDQSKKLINIIVSISNSATTAILPKMTSLNAQNKNNQFYLVIDKVLPILGIFSVFLTSGLFINADLFVSLFFGSEFLQVSTILKYMSVTLLVIPLNYFIYNAILLPISEDNTYRNILTLNFIVIIVGNFILDFKFGVIGATISFIFSEYLSIMYCIHKLRIKHLKKKILLYVVLCVADSFFTIYSFQKILALLGLNFYGSFGLLVQILLTTIFFIIVHLFYILILVLVKKVKFYRRNR</sequence>
<evidence type="ECO:0000313" key="7">
    <source>
        <dbReference type="EMBL" id="OTP27620.1"/>
    </source>
</evidence>
<organism evidence="7 8">
    <name type="scientific">Enterococcus mundtii</name>
    <dbReference type="NCBI Taxonomy" id="53346"/>
    <lineage>
        <taxon>Bacteria</taxon>
        <taxon>Bacillati</taxon>
        <taxon>Bacillota</taxon>
        <taxon>Bacilli</taxon>
        <taxon>Lactobacillales</taxon>
        <taxon>Enterococcaceae</taxon>
        <taxon>Enterococcus</taxon>
    </lineage>
</organism>
<evidence type="ECO:0000256" key="4">
    <source>
        <dbReference type="ARBA" id="ARBA00022989"/>
    </source>
</evidence>
<evidence type="ECO:0000313" key="8">
    <source>
        <dbReference type="Proteomes" id="UP000195024"/>
    </source>
</evidence>
<dbReference type="InterPro" id="IPR002797">
    <property type="entry name" value="Polysacc_synth"/>
</dbReference>
<evidence type="ECO:0000256" key="1">
    <source>
        <dbReference type="ARBA" id="ARBA00004651"/>
    </source>
</evidence>
<dbReference type="Proteomes" id="UP000195024">
    <property type="component" value="Unassembled WGS sequence"/>
</dbReference>
<feature type="transmembrane region" description="Helical" evidence="6">
    <location>
        <begin position="377"/>
        <end position="396"/>
    </location>
</feature>
<feature type="transmembrane region" description="Helical" evidence="6">
    <location>
        <begin position="352"/>
        <end position="371"/>
    </location>
</feature>
<comment type="caution">
    <text evidence="7">The sequence shown here is derived from an EMBL/GenBank/DDBJ whole genome shotgun (WGS) entry which is preliminary data.</text>
</comment>
<feature type="transmembrane region" description="Helical" evidence="6">
    <location>
        <begin position="84"/>
        <end position="106"/>
    </location>
</feature>
<dbReference type="Pfam" id="PF01943">
    <property type="entry name" value="Polysacc_synt"/>
    <property type="match status" value="1"/>
</dbReference>